<dbReference type="Pfam" id="PF20797">
    <property type="entry name" value="HepT-like_2"/>
    <property type="match status" value="1"/>
</dbReference>
<dbReference type="Proteomes" id="UP000178724">
    <property type="component" value="Unassembled WGS sequence"/>
</dbReference>
<name>A0A1F4Q2J2_UNCSA</name>
<proteinExistence type="predicted"/>
<comment type="caution">
    <text evidence="2">The sequence shown here is derived from an EMBL/GenBank/DDBJ whole genome shotgun (WGS) entry which is preliminary data.</text>
</comment>
<feature type="domain" description="HepT-like" evidence="1">
    <location>
        <begin position="46"/>
        <end position="151"/>
    </location>
</feature>
<evidence type="ECO:0000313" key="3">
    <source>
        <dbReference type="Proteomes" id="UP000178724"/>
    </source>
</evidence>
<gene>
    <name evidence="2" type="ORF">A2625_04920</name>
</gene>
<organism evidence="2 3">
    <name type="scientific">candidate division WOR-1 bacterium RIFCSPHIGHO2_01_FULL_53_15</name>
    <dbReference type="NCBI Taxonomy" id="1802564"/>
    <lineage>
        <taxon>Bacteria</taxon>
        <taxon>Bacillati</taxon>
        <taxon>Saganbacteria</taxon>
    </lineage>
</organism>
<dbReference type="InterPro" id="IPR048769">
    <property type="entry name" value="HepT-like_dom"/>
</dbReference>
<evidence type="ECO:0000259" key="1">
    <source>
        <dbReference type="Pfam" id="PF20797"/>
    </source>
</evidence>
<accession>A0A1F4Q2J2</accession>
<reference evidence="2 3" key="1">
    <citation type="journal article" date="2016" name="Nat. Commun.">
        <title>Thousands of microbial genomes shed light on interconnected biogeochemical processes in an aquifer system.</title>
        <authorList>
            <person name="Anantharaman K."/>
            <person name="Brown C.T."/>
            <person name="Hug L.A."/>
            <person name="Sharon I."/>
            <person name="Castelle C.J."/>
            <person name="Probst A.J."/>
            <person name="Thomas B.C."/>
            <person name="Singh A."/>
            <person name="Wilkins M.J."/>
            <person name="Karaoz U."/>
            <person name="Brodie E.L."/>
            <person name="Williams K.H."/>
            <person name="Hubbard S.S."/>
            <person name="Banfield J.F."/>
        </authorList>
    </citation>
    <scope>NUCLEOTIDE SEQUENCE [LARGE SCALE GENOMIC DNA]</scope>
</reference>
<protein>
    <recommendedName>
        <fullName evidence="1">HepT-like domain-containing protein</fullName>
    </recommendedName>
</protein>
<evidence type="ECO:0000313" key="2">
    <source>
        <dbReference type="EMBL" id="OGB90134.1"/>
    </source>
</evidence>
<sequence length="155" mass="17724">MGKFDGLIIDIDLERKNLFRLVDELKQFVSSLGGRTDSMEVRVAGGILHDFYTGLEKIFERIALAVDGGLPEGEGWHIQLLRRMTIPFAERRPAVLTADLGETLSEFLSFRHLFRNIYGFELKKERLQNLSAKLPSVFGDIDSQLKQFTNFLSKF</sequence>
<dbReference type="EMBL" id="METM01000015">
    <property type="protein sequence ID" value="OGB90134.1"/>
    <property type="molecule type" value="Genomic_DNA"/>
</dbReference>
<dbReference type="AlphaFoldDB" id="A0A1F4Q2J2"/>